<keyword evidence="3 6" id="KW-1133">Transmembrane helix</keyword>
<keyword evidence="2 6" id="KW-0812">Transmembrane</keyword>
<feature type="transmembrane region" description="Helical" evidence="6">
    <location>
        <begin position="29"/>
        <end position="51"/>
    </location>
</feature>
<dbReference type="PANTHER" id="PTHR23241">
    <property type="entry name" value="LATE EMBRYOGENESIS ABUNDANT PLANTS LEA-RELATED"/>
    <property type="match status" value="1"/>
</dbReference>
<feature type="transmembrane region" description="Helical" evidence="6">
    <location>
        <begin position="97"/>
        <end position="115"/>
    </location>
</feature>
<keyword evidence="9" id="KW-1185">Reference proteome</keyword>
<evidence type="ECO:0000256" key="1">
    <source>
        <dbReference type="ARBA" id="ARBA00004370"/>
    </source>
</evidence>
<comment type="caution">
    <text evidence="8">The sequence shown here is derived from an EMBL/GenBank/DDBJ whole genome shotgun (WGS) entry which is preliminary data.</text>
</comment>
<evidence type="ECO:0000256" key="3">
    <source>
        <dbReference type="ARBA" id="ARBA00022989"/>
    </source>
</evidence>
<keyword evidence="4 6" id="KW-0472">Membrane</keyword>
<dbReference type="PANTHER" id="PTHR23241:SF102">
    <property type="entry name" value="LD23009P"/>
    <property type="match status" value="1"/>
</dbReference>
<reference evidence="8" key="1">
    <citation type="journal article" date="2023" name="Mol. Phylogenet. Evol.">
        <title>Genome-scale phylogeny and comparative genomics of the fungal order Sordariales.</title>
        <authorList>
            <person name="Hensen N."/>
            <person name="Bonometti L."/>
            <person name="Westerberg I."/>
            <person name="Brannstrom I.O."/>
            <person name="Guillou S."/>
            <person name="Cros-Aarteil S."/>
            <person name="Calhoun S."/>
            <person name="Haridas S."/>
            <person name="Kuo A."/>
            <person name="Mondo S."/>
            <person name="Pangilinan J."/>
            <person name="Riley R."/>
            <person name="LaButti K."/>
            <person name="Andreopoulos B."/>
            <person name="Lipzen A."/>
            <person name="Chen C."/>
            <person name="Yan M."/>
            <person name="Daum C."/>
            <person name="Ng V."/>
            <person name="Clum A."/>
            <person name="Steindorff A."/>
            <person name="Ohm R.A."/>
            <person name="Martin F."/>
            <person name="Silar P."/>
            <person name="Natvig D.O."/>
            <person name="Lalanne C."/>
            <person name="Gautier V."/>
            <person name="Ament-Velasquez S.L."/>
            <person name="Kruys A."/>
            <person name="Hutchinson M.I."/>
            <person name="Powell A.J."/>
            <person name="Barry K."/>
            <person name="Miller A.N."/>
            <person name="Grigoriev I.V."/>
            <person name="Debuchy R."/>
            <person name="Gladieux P."/>
            <person name="Hiltunen Thoren M."/>
            <person name="Johannesson H."/>
        </authorList>
    </citation>
    <scope>NUCLEOTIDE SEQUENCE</scope>
    <source>
        <strain evidence="8">SMH4131-1</strain>
    </source>
</reference>
<protein>
    <recommendedName>
        <fullName evidence="7">TMEM205-like domain-containing protein</fullName>
    </recommendedName>
</protein>
<feature type="region of interest" description="Disordered" evidence="5">
    <location>
        <begin position="125"/>
        <end position="149"/>
    </location>
</feature>
<name>A0AAE0IX70_9PEZI</name>
<evidence type="ECO:0000256" key="5">
    <source>
        <dbReference type="SAM" id="MobiDB-lite"/>
    </source>
</evidence>
<sequence length="197" mass="21887">MPLPVISTLTTQILSLSTALFPPLHLLFYSTLLGTELYQTFVMTKVCYNALPKSAFTTLQKRVFPLYFRGQALLLFLAAATCPPHGLFVSLARRRMVWIPFAVAGCTAVLNLVVYEPRTRKAMVDRVHQETRDRARQAAGDGSDHDENIGGTSLEMQVLNRAFSKNHAMCIHLNLVSVGAMLVYGWGLASRLQLCSE</sequence>
<dbReference type="Pfam" id="PF13664">
    <property type="entry name" value="DUF4149"/>
    <property type="match status" value="1"/>
</dbReference>
<evidence type="ECO:0000256" key="2">
    <source>
        <dbReference type="ARBA" id="ARBA00022692"/>
    </source>
</evidence>
<dbReference type="EMBL" id="JAUEPO010000002">
    <property type="protein sequence ID" value="KAK3332592.1"/>
    <property type="molecule type" value="Genomic_DNA"/>
</dbReference>
<dbReference type="Proteomes" id="UP001286456">
    <property type="component" value="Unassembled WGS sequence"/>
</dbReference>
<feature type="transmembrane region" description="Helical" evidence="6">
    <location>
        <begin position="171"/>
        <end position="189"/>
    </location>
</feature>
<dbReference type="InterPro" id="IPR053009">
    <property type="entry name" value="Xanthocillin_Biosynth-Assoc"/>
</dbReference>
<dbReference type="GO" id="GO:0016020">
    <property type="term" value="C:membrane"/>
    <property type="evidence" value="ECO:0007669"/>
    <property type="project" value="UniProtKB-SubCell"/>
</dbReference>
<evidence type="ECO:0000313" key="8">
    <source>
        <dbReference type="EMBL" id="KAK3332592.1"/>
    </source>
</evidence>
<reference evidence="8" key="2">
    <citation type="submission" date="2023-06" db="EMBL/GenBank/DDBJ databases">
        <authorList>
            <consortium name="Lawrence Berkeley National Laboratory"/>
            <person name="Haridas S."/>
            <person name="Hensen N."/>
            <person name="Bonometti L."/>
            <person name="Westerberg I."/>
            <person name="Brannstrom I.O."/>
            <person name="Guillou S."/>
            <person name="Cros-Aarteil S."/>
            <person name="Calhoun S."/>
            <person name="Kuo A."/>
            <person name="Mondo S."/>
            <person name="Pangilinan J."/>
            <person name="Riley R."/>
            <person name="Labutti K."/>
            <person name="Andreopoulos B."/>
            <person name="Lipzen A."/>
            <person name="Chen C."/>
            <person name="Yanf M."/>
            <person name="Daum C."/>
            <person name="Ng V."/>
            <person name="Clum A."/>
            <person name="Steindorff A."/>
            <person name="Ohm R."/>
            <person name="Martin F."/>
            <person name="Silar P."/>
            <person name="Natvig D."/>
            <person name="Lalanne C."/>
            <person name="Gautier V."/>
            <person name="Ament-Velasquez S.L."/>
            <person name="Kruys A."/>
            <person name="Hutchinson M.I."/>
            <person name="Powell A.J."/>
            <person name="Barry K."/>
            <person name="Miller A.N."/>
            <person name="Grigoriev I.V."/>
            <person name="Debuchy R."/>
            <person name="Gladieux P."/>
            <person name="Thoren M.H."/>
            <person name="Johannesson H."/>
        </authorList>
    </citation>
    <scope>NUCLEOTIDE SEQUENCE</scope>
    <source>
        <strain evidence="8">SMH4131-1</strain>
    </source>
</reference>
<feature type="compositionally biased region" description="Basic and acidic residues" evidence="5">
    <location>
        <begin position="125"/>
        <end position="148"/>
    </location>
</feature>
<dbReference type="AlphaFoldDB" id="A0AAE0IX70"/>
<dbReference type="InterPro" id="IPR025423">
    <property type="entry name" value="TMEM205-like"/>
</dbReference>
<proteinExistence type="predicted"/>
<evidence type="ECO:0000313" key="9">
    <source>
        <dbReference type="Proteomes" id="UP001286456"/>
    </source>
</evidence>
<evidence type="ECO:0000256" key="4">
    <source>
        <dbReference type="ARBA" id="ARBA00023136"/>
    </source>
</evidence>
<evidence type="ECO:0000256" key="6">
    <source>
        <dbReference type="SAM" id="Phobius"/>
    </source>
</evidence>
<accession>A0AAE0IX70</accession>
<gene>
    <name evidence="8" type="ORF">B0T19DRAFT_107496</name>
</gene>
<evidence type="ECO:0000259" key="7">
    <source>
        <dbReference type="Pfam" id="PF13664"/>
    </source>
</evidence>
<organism evidence="8 9">
    <name type="scientific">Cercophora scortea</name>
    <dbReference type="NCBI Taxonomy" id="314031"/>
    <lineage>
        <taxon>Eukaryota</taxon>
        <taxon>Fungi</taxon>
        <taxon>Dikarya</taxon>
        <taxon>Ascomycota</taxon>
        <taxon>Pezizomycotina</taxon>
        <taxon>Sordariomycetes</taxon>
        <taxon>Sordariomycetidae</taxon>
        <taxon>Sordariales</taxon>
        <taxon>Lasiosphaeriaceae</taxon>
        <taxon>Cercophora</taxon>
    </lineage>
</organism>
<comment type="subcellular location">
    <subcellularLocation>
        <location evidence="1">Membrane</location>
    </subcellularLocation>
</comment>
<feature type="domain" description="TMEM205-like" evidence="7">
    <location>
        <begin position="27"/>
        <end position="127"/>
    </location>
</feature>